<evidence type="ECO:0000256" key="3">
    <source>
        <dbReference type="ARBA" id="ARBA00022475"/>
    </source>
</evidence>
<dbReference type="GO" id="GO:0005886">
    <property type="term" value="C:plasma membrane"/>
    <property type="evidence" value="ECO:0007669"/>
    <property type="project" value="UniProtKB-SubCell"/>
</dbReference>
<organism evidence="8">
    <name type="scientific">uncultured Thermomicrobiales bacterium</name>
    <dbReference type="NCBI Taxonomy" id="1645740"/>
    <lineage>
        <taxon>Bacteria</taxon>
        <taxon>Pseudomonadati</taxon>
        <taxon>Thermomicrobiota</taxon>
        <taxon>Thermomicrobia</taxon>
        <taxon>Thermomicrobiales</taxon>
        <taxon>environmental samples</taxon>
    </lineage>
</organism>
<reference evidence="8" key="1">
    <citation type="submission" date="2020-02" db="EMBL/GenBank/DDBJ databases">
        <authorList>
            <person name="Meier V. D."/>
        </authorList>
    </citation>
    <scope>NUCLEOTIDE SEQUENCE</scope>
    <source>
        <strain evidence="8">AVDCRST_MAG59</strain>
    </source>
</reference>
<evidence type="ECO:0000313" key="8">
    <source>
        <dbReference type="EMBL" id="CAA9553482.1"/>
    </source>
</evidence>
<evidence type="ECO:0000256" key="2">
    <source>
        <dbReference type="ARBA" id="ARBA00006679"/>
    </source>
</evidence>
<keyword evidence="3" id="KW-1003">Cell membrane</keyword>
<dbReference type="AlphaFoldDB" id="A0A6J4UNZ1"/>
<keyword evidence="5" id="KW-1133">Transmembrane helix</keyword>
<comment type="subcellular location">
    <subcellularLocation>
        <location evidence="1">Cell membrane</location>
        <topology evidence="1">Multi-pass membrane protein</topology>
    </subcellularLocation>
</comment>
<feature type="region of interest" description="Disordered" evidence="7">
    <location>
        <begin position="200"/>
        <end position="226"/>
    </location>
</feature>
<dbReference type="InterPro" id="IPR051907">
    <property type="entry name" value="DoxX-like_oxidoreductase"/>
</dbReference>
<protein>
    <submittedName>
        <fullName evidence="8">Membrane protein, distant similarity to thiosulphate:quinone oxidoreductase DoxD</fullName>
    </submittedName>
</protein>
<evidence type="ECO:0000256" key="7">
    <source>
        <dbReference type="SAM" id="MobiDB-lite"/>
    </source>
</evidence>
<proteinExistence type="inferred from homology"/>
<gene>
    <name evidence="8" type="ORF">AVDCRST_MAG59-1957</name>
</gene>
<accession>A0A6J4UNZ1</accession>
<feature type="region of interest" description="Disordered" evidence="7">
    <location>
        <begin position="1"/>
        <end position="38"/>
    </location>
</feature>
<keyword evidence="6" id="KW-0472">Membrane</keyword>
<evidence type="ECO:0000256" key="5">
    <source>
        <dbReference type="ARBA" id="ARBA00022989"/>
    </source>
</evidence>
<keyword evidence="4" id="KW-0812">Transmembrane</keyword>
<sequence length="226" mass="22318">MGQHDAGTYSGGMVGHHEGHGHDERHPHHHHHESSSAGGTGIGDLGVLGLRLVAGGLLAGHGAQKLFGWFGGYGLEGTGGWLESMGFTPGKQWAMLAGASEFGGGVLTALGLLHPLGPIASLGAMATASIDVHGGKPIWATEGGAELPVINMSIALALATAGPGALSLDRALGIKVPKGLVALGVLAVAAGIAVAETREKPAAAEGGGGEAGPELQDGELQGGEQI</sequence>
<dbReference type="Pfam" id="PF07681">
    <property type="entry name" value="DoxX"/>
    <property type="match status" value="1"/>
</dbReference>
<evidence type="ECO:0000256" key="1">
    <source>
        <dbReference type="ARBA" id="ARBA00004651"/>
    </source>
</evidence>
<feature type="compositionally biased region" description="Basic and acidic residues" evidence="7">
    <location>
        <begin position="15"/>
        <end position="26"/>
    </location>
</feature>
<dbReference type="EMBL" id="CADCWF010000123">
    <property type="protein sequence ID" value="CAA9553482.1"/>
    <property type="molecule type" value="Genomic_DNA"/>
</dbReference>
<dbReference type="PANTHER" id="PTHR33452">
    <property type="entry name" value="OXIDOREDUCTASE CATD-RELATED"/>
    <property type="match status" value="1"/>
</dbReference>
<dbReference type="PANTHER" id="PTHR33452:SF1">
    <property type="entry name" value="INNER MEMBRANE PROTEIN YPHA-RELATED"/>
    <property type="match status" value="1"/>
</dbReference>
<dbReference type="InterPro" id="IPR032808">
    <property type="entry name" value="DoxX"/>
</dbReference>
<evidence type="ECO:0000256" key="6">
    <source>
        <dbReference type="ARBA" id="ARBA00023136"/>
    </source>
</evidence>
<name>A0A6J4UNZ1_9BACT</name>
<comment type="similarity">
    <text evidence="2">Belongs to the DoxX family.</text>
</comment>
<evidence type="ECO:0000256" key="4">
    <source>
        <dbReference type="ARBA" id="ARBA00022692"/>
    </source>
</evidence>